<accession>A0A1S7LN54</accession>
<feature type="region of interest" description="Disordered" evidence="7">
    <location>
        <begin position="1"/>
        <end position="21"/>
    </location>
</feature>
<dbReference type="InterPro" id="IPR001405">
    <property type="entry name" value="UPF0758"/>
</dbReference>
<organism evidence="9">
    <name type="scientific">Magnetococcus massalia (strain MO-1)</name>
    <dbReference type="NCBI Taxonomy" id="451514"/>
    <lineage>
        <taxon>Bacteria</taxon>
        <taxon>Pseudomonadati</taxon>
        <taxon>Pseudomonadota</taxon>
        <taxon>Magnetococcia</taxon>
        <taxon>Magnetococcales</taxon>
        <taxon>Magnetococcaceae</taxon>
        <taxon>Magnetococcus</taxon>
    </lineage>
</organism>
<evidence type="ECO:0000313" key="9">
    <source>
        <dbReference type="EMBL" id="CRH07853.1"/>
    </source>
</evidence>
<dbReference type="PROSITE" id="PS50249">
    <property type="entry name" value="MPN"/>
    <property type="match status" value="1"/>
</dbReference>
<comment type="similarity">
    <text evidence="6">Belongs to the UPF0758 family.</text>
</comment>
<dbReference type="Gene3D" id="1.10.150.20">
    <property type="entry name" value="5' to 3' exonuclease, C-terminal subdomain"/>
    <property type="match status" value="1"/>
</dbReference>
<gene>
    <name evidence="9" type="ORF">MAGMO_3723</name>
</gene>
<reference evidence="9" key="1">
    <citation type="submission" date="2015-04" db="EMBL/GenBank/DDBJ databases">
        <authorList>
            <person name="Syromyatnikov M.Y."/>
            <person name="Popov V.N."/>
        </authorList>
    </citation>
    <scope>NUCLEOTIDE SEQUENCE</scope>
    <source>
        <strain evidence="9">MO-1</strain>
    </source>
</reference>
<evidence type="ECO:0000259" key="8">
    <source>
        <dbReference type="PROSITE" id="PS50249"/>
    </source>
</evidence>
<dbReference type="SUPFAM" id="SSF47781">
    <property type="entry name" value="RuvA domain 2-like"/>
    <property type="match status" value="1"/>
</dbReference>
<dbReference type="InterPro" id="IPR037518">
    <property type="entry name" value="MPN"/>
</dbReference>
<sequence>MAKEASKTPPKDNNHLHKGHRDRLRSRFLRDGLDGFEDHQVLELALFYALPRRDTNKIAHRLLKRFGSLSAVLEADPVDMATIEGMGDGAAAFLSMLPALTRRYQHDRATRDMPALNRPVSVRDYVVPLMAGRSEEVFYILCLDVQCRLLFPALVSEGTIRQATVHPRSVVEEVIRHKAANVILAHNHPSGVAKPSEDDILLTSRLMQALTPIDVKVLDHLIIAGELSYSFAQEGMMPKR</sequence>
<evidence type="ECO:0000256" key="6">
    <source>
        <dbReference type="RuleBase" id="RU003797"/>
    </source>
</evidence>
<keyword evidence="2" id="KW-0479">Metal-binding</keyword>
<proteinExistence type="inferred from homology"/>
<dbReference type="GO" id="GO:0008237">
    <property type="term" value="F:metallopeptidase activity"/>
    <property type="evidence" value="ECO:0007669"/>
    <property type="project" value="UniProtKB-KW"/>
</dbReference>
<name>A0A1S7LN54_MAGMO</name>
<keyword evidence="5" id="KW-0482">Metalloprotease</keyword>
<protein>
    <submittedName>
        <fullName evidence="9">Putative DNA repair protein RadC</fullName>
    </submittedName>
</protein>
<evidence type="ECO:0000256" key="5">
    <source>
        <dbReference type="ARBA" id="ARBA00023049"/>
    </source>
</evidence>
<evidence type="ECO:0000256" key="2">
    <source>
        <dbReference type="ARBA" id="ARBA00022723"/>
    </source>
</evidence>
<dbReference type="InterPro" id="IPR020891">
    <property type="entry name" value="UPF0758_CS"/>
</dbReference>
<dbReference type="NCBIfam" id="NF000642">
    <property type="entry name" value="PRK00024.1"/>
    <property type="match status" value="1"/>
</dbReference>
<dbReference type="AlphaFoldDB" id="A0A1S7LN54"/>
<keyword evidence="1" id="KW-0645">Protease</keyword>
<dbReference type="EMBL" id="LO017727">
    <property type="protein sequence ID" value="CRH07853.1"/>
    <property type="molecule type" value="Genomic_DNA"/>
</dbReference>
<feature type="compositionally biased region" description="Basic and acidic residues" evidence="7">
    <location>
        <begin position="1"/>
        <end position="15"/>
    </location>
</feature>
<keyword evidence="4" id="KW-0862">Zinc</keyword>
<dbReference type="PROSITE" id="PS01302">
    <property type="entry name" value="UPF0758"/>
    <property type="match status" value="1"/>
</dbReference>
<dbReference type="PANTHER" id="PTHR30471">
    <property type="entry name" value="DNA REPAIR PROTEIN RADC"/>
    <property type="match status" value="1"/>
</dbReference>
<dbReference type="PANTHER" id="PTHR30471:SF3">
    <property type="entry name" value="UPF0758 PROTEIN YEES-RELATED"/>
    <property type="match status" value="1"/>
</dbReference>
<dbReference type="GO" id="GO:0006508">
    <property type="term" value="P:proteolysis"/>
    <property type="evidence" value="ECO:0007669"/>
    <property type="project" value="UniProtKB-KW"/>
</dbReference>
<evidence type="ECO:0000256" key="3">
    <source>
        <dbReference type="ARBA" id="ARBA00022801"/>
    </source>
</evidence>
<dbReference type="InterPro" id="IPR025657">
    <property type="entry name" value="RadC_JAB"/>
</dbReference>
<dbReference type="Gene3D" id="3.40.140.10">
    <property type="entry name" value="Cytidine Deaminase, domain 2"/>
    <property type="match status" value="1"/>
</dbReference>
<evidence type="ECO:0000256" key="1">
    <source>
        <dbReference type="ARBA" id="ARBA00022670"/>
    </source>
</evidence>
<dbReference type="NCBIfam" id="TIGR00608">
    <property type="entry name" value="radc"/>
    <property type="match status" value="1"/>
</dbReference>
<dbReference type="Pfam" id="PF04002">
    <property type="entry name" value="RadC"/>
    <property type="match status" value="1"/>
</dbReference>
<evidence type="ECO:0000256" key="7">
    <source>
        <dbReference type="SAM" id="MobiDB-lite"/>
    </source>
</evidence>
<evidence type="ECO:0000256" key="4">
    <source>
        <dbReference type="ARBA" id="ARBA00022833"/>
    </source>
</evidence>
<dbReference type="CDD" id="cd08071">
    <property type="entry name" value="MPN_DUF2466"/>
    <property type="match status" value="1"/>
</dbReference>
<dbReference type="GO" id="GO:0046872">
    <property type="term" value="F:metal ion binding"/>
    <property type="evidence" value="ECO:0007669"/>
    <property type="project" value="UniProtKB-KW"/>
</dbReference>
<dbReference type="InterPro" id="IPR010994">
    <property type="entry name" value="RuvA_2-like"/>
</dbReference>
<keyword evidence="3" id="KW-0378">Hydrolase</keyword>
<feature type="domain" description="MPN" evidence="8">
    <location>
        <begin position="115"/>
        <end position="237"/>
    </location>
</feature>